<dbReference type="RefSeq" id="WP_124710392.1">
    <property type="nucleotide sequence ID" value="NZ_CP033972.1"/>
</dbReference>
<gene>
    <name evidence="2" type="primary">pdeB</name>
    <name evidence="2" type="ORF">D7316_04744</name>
</gene>
<protein>
    <submittedName>
        <fullName evidence="2">Cyclic di-GMP phosphodiesterase PdeB</fullName>
        <ecNumber evidence="2">3.1.4.52</ecNumber>
    </submittedName>
</protein>
<dbReference type="InterPro" id="IPR050706">
    <property type="entry name" value="Cyclic-di-GMP_PDE-like"/>
</dbReference>
<evidence type="ECO:0000313" key="3">
    <source>
        <dbReference type="Proteomes" id="UP000271469"/>
    </source>
</evidence>
<keyword evidence="3" id="KW-1185">Reference proteome</keyword>
<dbReference type="SMART" id="SM00052">
    <property type="entry name" value="EAL"/>
    <property type="match status" value="1"/>
</dbReference>
<evidence type="ECO:0000313" key="2">
    <source>
        <dbReference type="EMBL" id="AZG48131.1"/>
    </source>
</evidence>
<dbReference type="Pfam" id="PF00563">
    <property type="entry name" value="EAL"/>
    <property type="match status" value="1"/>
</dbReference>
<dbReference type="GO" id="GO:0071111">
    <property type="term" value="F:cyclic-guanylate-specific phosphodiesterase activity"/>
    <property type="evidence" value="ECO:0007669"/>
    <property type="project" value="UniProtKB-EC"/>
</dbReference>
<dbReference type="Gene3D" id="3.20.20.450">
    <property type="entry name" value="EAL domain"/>
    <property type="match status" value="1"/>
</dbReference>
<dbReference type="OrthoDB" id="23692at2"/>
<dbReference type="InterPro" id="IPR001633">
    <property type="entry name" value="EAL_dom"/>
</dbReference>
<name>A0A3G8JSP0_9ACTN</name>
<reference evidence="2 3" key="1">
    <citation type="submission" date="2018-11" db="EMBL/GenBank/DDBJ databases">
        <title>Gordonia insulae sp. nov., isolated from an island soil.</title>
        <authorList>
            <person name="Kim Y.S."/>
            <person name="Kim S.B."/>
        </authorList>
    </citation>
    <scope>NUCLEOTIDE SEQUENCE [LARGE SCALE GENOMIC DNA]</scope>
    <source>
        <strain evidence="2 3">MMS17-SY073</strain>
    </source>
</reference>
<sequence>MAETTAATDSSWSTAETVIAVAADPYHRAAVAYGRDESVLMAELFVTEVLMPISSRIGFDRRSDLEWLITLPPDGPGHEEFVSASRTRLGAHLVEIHGQVTFLDLCMGIAVGTELEGVSSHEDLIRCADAALCFALFQQHNVVVATVDTMQIVRDEVGVANRLAIADEHDFHLHYQPIVTLPDLRPVGFESLLRWHTESDVLAPAVFLAAAEATSLIVPIGRRAIGDAIRTLATDIWPTCGEDAFVSVNLSGQQLWDDGIVEHIGGLIRANDVDPQRVWVEVREDEAIRLGTAAAQAIHELHEIGCTICVDDLGAGYSALRYVRDLPVDVLKVDRTLIAGLVTNPSDRAVVQAICDMSRATGMTTLAEGVESEEVLAELGGLGFDMAQGYLFGKPEPAATQFGD</sequence>
<keyword evidence="2" id="KW-0378">Hydrolase</keyword>
<dbReference type="AlphaFoldDB" id="A0A3G8JSP0"/>
<dbReference type="PROSITE" id="PS50883">
    <property type="entry name" value="EAL"/>
    <property type="match status" value="1"/>
</dbReference>
<dbReference type="PANTHER" id="PTHR33121">
    <property type="entry name" value="CYCLIC DI-GMP PHOSPHODIESTERASE PDEF"/>
    <property type="match status" value="1"/>
</dbReference>
<dbReference type="PANTHER" id="PTHR33121:SF70">
    <property type="entry name" value="SIGNALING PROTEIN YKOW"/>
    <property type="match status" value="1"/>
</dbReference>
<dbReference type="EC" id="3.1.4.52" evidence="2"/>
<dbReference type="Proteomes" id="UP000271469">
    <property type="component" value="Chromosome"/>
</dbReference>
<accession>A0A3G8JSP0</accession>
<organism evidence="2 3">
    <name type="scientific">Gordonia insulae</name>
    <dbReference type="NCBI Taxonomy" id="2420509"/>
    <lineage>
        <taxon>Bacteria</taxon>
        <taxon>Bacillati</taxon>
        <taxon>Actinomycetota</taxon>
        <taxon>Actinomycetes</taxon>
        <taxon>Mycobacteriales</taxon>
        <taxon>Gordoniaceae</taxon>
        <taxon>Gordonia</taxon>
    </lineage>
</organism>
<dbReference type="KEGG" id="gom:D7316_04744"/>
<dbReference type="EMBL" id="CP033972">
    <property type="protein sequence ID" value="AZG48131.1"/>
    <property type="molecule type" value="Genomic_DNA"/>
</dbReference>
<dbReference type="CDD" id="cd01948">
    <property type="entry name" value="EAL"/>
    <property type="match status" value="1"/>
</dbReference>
<evidence type="ECO:0000259" key="1">
    <source>
        <dbReference type="PROSITE" id="PS50883"/>
    </source>
</evidence>
<dbReference type="SUPFAM" id="SSF141868">
    <property type="entry name" value="EAL domain-like"/>
    <property type="match status" value="1"/>
</dbReference>
<proteinExistence type="predicted"/>
<feature type="domain" description="EAL" evidence="1">
    <location>
        <begin position="154"/>
        <end position="404"/>
    </location>
</feature>
<dbReference type="InterPro" id="IPR035919">
    <property type="entry name" value="EAL_sf"/>
</dbReference>